<dbReference type="GO" id="GO:0005576">
    <property type="term" value="C:extracellular region"/>
    <property type="evidence" value="ECO:0007669"/>
    <property type="project" value="UniProtKB-SubCell"/>
</dbReference>
<dbReference type="PANTHER" id="PTHR31451:SF39">
    <property type="entry name" value="MANNAN ENDO-1,4-BETA-MANNOSIDASE 1"/>
    <property type="match status" value="1"/>
</dbReference>
<gene>
    <name evidence="10" type="ORF">KTA_41780</name>
</gene>
<dbReference type="Pfam" id="PF00553">
    <property type="entry name" value="CBM_2"/>
    <property type="match status" value="1"/>
</dbReference>
<reference evidence="10" key="1">
    <citation type="submission" date="2018-12" db="EMBL/GenBank/DDBJ databases">
        <title>Novel natural products biosynthetic potential of the class Ktedonobacteria.</title>
        <authorList>
            <person name="Zheng Y."/>
            <person name="Saitou A."/>
            <person name="Wang C.M."/>
            <person name="Toyoda A."/>
            <person name="Minakuchi Y."/>
            <person name="Sekiguchi Y."/>
            <person name="Ueda K."/>
            <person name="Takano H."/>
            <person name="Sakai Y."/>
            <person name="Yokota A."/>
            <person name="Yabe S."/>
        </authorList>
    </citation>
    <scope>NUCLEOTIDE SEQUENCE</scope>
    <source>
        <strain evidence="10">A3-2</strain>
    </source>
</reference>
<dbReference type="InterPro" id="IPR001547">
    <property type="entry name" value="Glyco_hydro_5"/>
</dbReference>
<feature type="region of interest" description="Disordered" evidence="8">
    <location>
        <begin position="403"/>
        <end position="472"/>
    </location>
</feature>
<protein>
    <recommendedName>
        <fullName evidence="9">CBM2 domain-containing protein</fullName>
    </recommendedName>
</protein>
<dbReference type="InterPro" id="IPR017853">
    <property type="entry name" value="GH"/>
</dbReference>
<dbReference type="SUPFAM" id="SSF51445">
    <property type="entry name" value="(Trans)glycosidases"/>
    <property type="match status" value="1"/>
</dbReference>
<dbReference type="PROSITE" id="PS51173">
    <property type="entry name" value="CBM2"/>
    <property type="match status" value="1"/>
</dbReference>
<feature type="compositionally biased region" description="Low complexity" evidence="8">
    <location>
        <begin position="447"/>
        <end position="472"/>
    </location>
</feature>
<feature type="compositionally biased region" description="Low complexity" evidence="8">
    <location>
        <begin position="403"/>
        <end position="437"/>
    </location>
</feature>
<comment type="subcellular location">
    <subcellularLocation>
        <location evidence="3">Secreted</location>
    </subcellularLocation>
</comment>
<evidence type="ECO:0000256" key="4">
    <source>
        <dbReference type="ARBA" id="ARBA00022525"/>
    </source>
</evidence>
<keyword evidence="6" id="KW-0378">Hydrolase</keyword>
<dbReference type="GO" id="GO:0030247">
    <property type="term" value="F:polysaccharide binding"/>
    <property type="evidence" value="ECO:0007669"/>
    <property type="project" value="UniProtKB-UniRule"/>
</dbReference>
<dbReference type="EMBL" id="AP019377">
    <property type="protein sequence ID" value="BBH95979.1"/>
    <property type="molecule type" value="Genomic_DNA"/>
</dbReference>
<dbReference type="InterPro" id="IPR012291">
    <property type="entry name" value="CBM2_carb-bd_dom_sf"/>
</dbReference>
<evidence type="ECO:0000313" key="10">
    <source>
        <dbReference type="EMBL" id="BBH95979.1"/>
    </source>
</evidence>
<evidence type="ECO:0000256" key="2">
    <source>
        <dbReference type="ARBA" id="ARBA00001678"/>
    </source>
</evidence>
<evidence type="ECO:0000256" key="6">
    <source>
        <dbReference type="ARBA" id="ARBA00022801"/>
    </source>
</evidence>
<name>A0A455T970_9CHLR</name>
<evidence type="ECO:0000256" key="3">
    <source>
        <dbReference type="ARBA" id="ARBA00004613"/>
    </source>
</evidence>
<dbReference type="InterPro" id="IPR045053">
    <property type="entry name" value="MAN-like"/>
</dbReference>
<dbReference type="SUPFAM" id="SSF49384">
    <property type="entry name" value="Carbohydrate-binding domain"/>
    <property type="match status" value="1"/>
</dbReference>
<evidence type="ECO:0000256" key="7">
    <source>
        <dbReference type="ARBA" id="ARBA00023295"/>
    </source>
</evidence>
<dbReference type="InterPro" id="IPR008965">
    <property type="entry name" value="CBM2/CBM3_carb-bd_dom_sf"/>
</dbReference>
<dbReference type="GO" id="GO:0016985">
    <property type="term" value="F:mannan endo-1,4-beta-mannosidase activity"/>
    <property type="evidence" value="ECO:0007669"/>
    <property type="project" value="TreeGrafter"/>
</dbReference>
<evidence type="ECO:0000259" key="9">
    <source>
        <dbReference type="PROSITE" id="PS51173"/>
    </source>
</evidence>
<keyword evidence="4" id="KW-0964">Secreted</keyword>
<keyword evidence="5" id="KW-0732">Signal</keyword>
<sequence length="580" mass="63058">MFSNGSKKLVHRLLPSLLSCAAITVLAAISGILLISSPRHPAQAASGFVTRCGIHFCLNGQLFYYAGANSYDIFTFGDGSSSSTQDDIENKYMDKAAIDAYFSNAQSDGITVVRTWMFDHETWHGFEPAKGVYNVAEFDEFDYIIQSAKAHNIRLIAVFENYWEAYGGIDTRLQWEGLPTGQSNRWRFFNQQQCPGCFTQYKNYVSYALNHVNHYSGIAYKDEPTIFAWELMNEPRYENATPDESTTGTTLRAWVDTMGAFIKSIDPNHMLGTGLEGQGTAYGYGGNSGNPFVYIHQSPYIDFTSAHFYPTESWANLSMSQAQQVINKWVSDSHNVVGKPFILGEFNSRSDVGNRTGWWTMFYSTLEQDDADGDNFWMYVARNPDSIYGVTHGAPELAIFMQHSQHQQQKSGGSPGTGSTPTPGTTPTATVTASPTPTATPTPTPRPTVTATPTPTPTTAVTPTPTATPGSGLSCRVQYVITAQWPGGFGAMISITNTGSTAINGWTLKFTFPNGQTITQGWNGNFSQQGSTVTITNLSYNGTIPAGATLGSAPGFNGTWNGTNSPPTSFTLNGVTCSTP</sequence>
<evidence type="ECO:0000256" key="1">
    <source>
        <dbReference type="ARBA" id="ARBA00000966"/>
    </source>
</evidence>
<dbReference type="Gene3D" id="3.20.20.80">
    <property type="entry name" value="Glycosidases"/>
    <property type="match status" value="1"/>
</dbReference>
<organism evidence="10">
    <name type="scientific">Thermogemmatispora argillosa</name>
    <dbReference type="NCBI Taxonomy" id="2045280"/>
    <lineage>
        <taxon>Bacteria</taxon>
        <taxon>Bacillati</taxon>
        <taxon>Chloroflexota</taxon>
        <taxon>Ktedonobacteria</taxon>
        <taxon>Thermogemmatisporales</taxon>
        <taxon>Thermogemmatisporaceae</taxon>
        <taxon>Thermogemmatispora</taxon>
    </lineage>
</organism>
<feature type="domain" description="CBM2" evidence="9">
    <location>
        <begin position="468"/>
        <end position="580"/>
    </location>
</feature>
<dbReference type="Gene3D" id="2.60.40.290">
    <property type="match status" value="1"/>
</dbReference>
<dbReference type="Pfam" id="PF26410">
    <property type="entry name" value="GH5_mannosidase"/>
    <property type="match status" value="1"/>
</dbReference>
<evidence type="ECO:0000256" key="5">
    <source>
        <dbReference type="ARBA" id="ARBA00022729"/>
    </source>
</evidence>
<proteinExistence type="predicted"/>
<dbReference type="PANTHER" id="PTHR31451">
    <property type="match status" value="1"/>
</dbReference>
<dbReference type="InterPro" id="IPR001919">
    <property type="entry name" value="CBD2"/>
</dbReference>
<dbReference type="GO" id="GO:0005975">
    <property type="term" value="P:carbohydrate metabolic process"/>
    <property type="evidence" value="ECO:0007669"/>
    <property type="project" value="InterPro"/>
</dbReference>
<comment type="catalytic activity">
    <reaction evidence="2">
        <text>Random hydrolysis of (1-&gt;4)-beta-D-mannosidic linkages in mannans, galactomannans and glucomannans.</text>
        <dbReference type="EC" id="3.2.1.78"/>
    </reaction>
</comment>
<accession>A0A455T970</accession>
<comment type="catalytic activity">
    <reaction evidence="1">
        <text>Endohydrolysis of (1-&gt;4)-beta-D-glucosidic linkages in cellulose, lichenin and cereal beta-D-glucans.</text>
        <dbReference type="EC" id="3.2.1.4"/>
    </reaction>
</comment>
<keyword evidence="7" id="KW-0326">Glycosidase</keyword>
<dbReference type="SMART" id="SM00637">
    <property type="entry name" value="CBD_II"/>
    <property type="match status" value="1"/>
</dbReference>
<evidence type="ECO:0000256" key="8">
    <source>
        <dbReference type="SAM" id="MobiDB-lite"/>
    </source>
</evidence>
<dbReference type="AlphaFoldDB" id="A0A455T970"/>